<proteinExistence type="predicted"/>
<name>A0A375DYE5_9BURK</name>
<dbReference type="Proteomes" id="UP000256952">
    <property type="component" value="Chromosome CBM2613_a"/>
</dbReference>
<organism evidence="1">
    <name type="scientific">Cupriavidus taiwanensis</name>
    <dbReference type="NCBI Taxonomy" id="164546"/>
    <lineage>
        <taxon>Bacteria</taxon>
        <taxon>Pseudomonadati</taxon>
        <taxon>Pseudomonadota</taxon>
        <taxon>Betaproteobacteria</taxon>
        <taxon>Burkholderiales</taxon>
        <taxon>Burkholderiaceae</taxon>
        <taxon>Cupriavidus</taxon>
    </lineage>
</organism>
<dbReference type="EMBL" id="OFTH01000012">
    <property type="protein sequence ID" value="SOZ54961.1"/>
    <property type="molecule type" value="Genomic_DNA"/>
</dbReference>
<reference evidence="1" key="1">
    <citation type="submission" date="2018-01" db="EMBL/GenBank/DDBJ databases">
        <authorList>
            <person name="Clerissi C."/>
        </authorList>
    </citation>
    <scope>NUCLEOTIDE SEQUENCE</scope>
    <source>
        <strain evidence="1">Cupriavidus taiwanensis STM 8556</strain>
    </source>
</reference>
<gene>
    <name evidence="1" type="ORF">CBM2613_A20005</name>
</gene>
<accession>A0A375DYE5</accession>
<comment type="caution">
    <text evidence="1">The sequence shown here is derived from an EMBL/GenBank/DDBJ whole genome shotgun (WGS) entry which is preliminary data.</text>
</comment>
<dbReference type="AlphaFoldDB" id="A0A375DYE5"/>
<sequence>MICQSARRFTSAAQPGHVLDRRLPDRQEQIERGMIAMCRFRHSPTRPHAVSTGLECVQLVGFADLD</sequence>
<protein>
    <submittedName>
        <fullName evidence="1">Uncharacterized protein</fullName>
    </submittedName>
</protein>
<evidence type="ECO:0000313" key="1">
    <source>
        <dbReference type="EMBL" id="SOZ54961.1"/>
    </source>
</evidence>